<accession>A0A1C7MKD6</accession>
<proteinExistence type="predicted"/>
<reference evidence="1 2" key="1">
    <citation type="submission" date="2016-03" db="EMBL/GenBank/DDBJ databases">
        <title>Whole genome sequencing of Grifola frondosa 9006-11.</title>
        <authorList>
            <person name="Min B."/>
            <person name="Park H."/>
            <person name="Kim J.-G."/>
            <person name="Cho H."/>
            <person name="Oh Y.-L."/>
            <person name="Kong W.-S."/>
            <person name="Choi I.-G."/>
        </authorList>
    </citation>
    <scope>NUCLEOTIDE SEQUENCE [LARGE SCALE GENOMIC DNA]</scope>
    <source>
        <strain evidence="1 2">9006-11</strain>
    </source>
</reference>
<dbReference type="OrthoDB" id="445362at2759"/>
<name>A0A1C7MKD6_GRIFR</name>
<dbReference type="EMBL" id="LUGG01000003">
    <property type="protein sequence ID" value="OBZ76876.1"/>
    <property type="molecule type" value="Genomic_DNA"/>
</dbReference>
<evidence type="ECO:0000313" key="2">
    <source>
        <dbReference type="Proteomes" id="UP000092993"/>
    </source>
</evidence>
<gene>
    <name evidence="1" type="ORF">A0H81_03038</name>
</gene>
<dbReference type="AlphaFoldDB" id="A0A1C7MKD6"/>
<dbReference type="STRING" id="5627.A0A1C7MKD6"/>
<sequence length="130" mass="15048">MPVPPMDVFGIVYIIENAQQFWSELEDILILPKDLTLSKLDAMLRRFVSFCAAYHGAYYFHWVSGARSRDFAHVVCHAEQYLQSPLQLEHACDILLASELFAFHSERMCELLVEDAQTVRPIYTSFSYSH</sequence>
<protein>
    <submittedName>
        <fullName evidence="1">Uncharacterized protein</fullName>
    </submittedName>
</protein>
<dbReference type="Proteomes" id="UP000092993">
    <property type="component" value="Unassembled WGS sequence"/>
</dbReference>
<evidence type="ECO:0000313" key="1">
    <source>
        <dbReference type="EMBL" id="OBZ76876.1"/>
    </source>
</evidence>
<keyword evidence="2" id="KW-1185">Reference proteome</keyword>
<comment type="caution">
    <text evidence="1">The sequence shown here is derived from an EMBL/GenBank/DDBJ whole genome shotgun (WGS) entry which is preliminary data.</text>
</comment>
<organism evidence="1 2">
    <name type="scientific">Grifola frondosa</name>
    <name type="common">Maitake</name>
    <name type="synonym">Polyporus frondosus</name>
    <dbReference type="NCBI Taxonomy" id="5627"/>
    <lineage>
        <taxon>Eukaryota</taxon>
        <taxon>Fungi</taxon>
        <taxon>Dikarya</taxon>
        <taxon>Basidiomycota</taxon>
        <taxon>Agaricomycotina</taxon>
        <taxon>Agaricomycetes</taxon>
        <taxon>Polyporales</taxon>
        <taxon>Grifolaceae</taxon>
        <taxon>Grifola</taxon>
    </lineage>
</organism>